<evidence type="ECO:0000256" key="2">
    <source>
        <dbReference type="ARBA" id="ARBA00023082"/>
    </source>
</evidence>
<dbReference type="InterPro" id="IPR000943">
    <property type="entry name" value="RNA_pol_sigma70"/>
</dbReference>
<organism evidence="6 7">
    <name type="scientific">Clostridium aromativorans</name>
    <dbReference type="NCBI Taxonomy" id="2836848"/>
    <lineage>
        <taxon>Bacteria</taxon>
        <taxon>Bacillati</taxon>
        <taxon>Bacillota</taxon>
        <taxon>Clostridia</taxon>
        <taxon>Eubacteriales</taxon>
        <taxon>Clostridiaceae</taxon>
        <taxon>Clostridium</taxon>
    </lineage>
</organism>
<dbReference type="Pfam" id="PF08281">
    <property type="entry name" value="Sigma70_r4_2"/>
    <property type="match status" value="1"/>
</dbReference>
<keyword evidence="2" id="KW-0731">Sigma factor</keyword>
<dbReference type="NCBIfam" id="TIGR02937">
    <property type="entry name" value="sigma70-ECF"/>
    <property type="match status" value="1"/>
</dbReference>
<accession>A0ABS8NBI3</accession>
<evidence type="ECO:0000313" key="6">
    <source>
        <dbReference type="EMBL" id="MCC9296519.1"/>
    </source>
</evidence>
<evidence type="ECO:0000256" key="4">
    <source>
        <dbReference type="ARBA" id="ARBA00023163"/>
    </source>
</evidence>
<dbReference type="InterPro" id="IPR013325">
    <property type="entry name" value="RNA_pol_sigma_r2"/>
</dbReference>
<dbReference type="Pfam" id="PF04542">
    <property type="entry name" value="Sigma70_r2"/>
    <property type="match status" value="1"/>
</dbReference>
<keyword evidence="1" id="KW-0805">Transcription regulation</keyword>
<evidence type="ECO:0000256" key="3">
    <source>
        <dbReference type="ARBA" id="ARBA00023125"/>
    </source>
</evidence>
<dbReference type="PROSITE" id="PS00715">
    <property type="entry name" value="SIGMA70_1"/>
    <property type="match status" value="1"/>
</dbReference>
<dbReference type="PANTHER" id="PTHR30603">
    <property type="entry name" value="RNA POLYMERASE SIGMA FACTOR RPO"/>
    <property type="match status" value="1"/>
</dbReference>
<dbReference type="Proteomes" id="UP001165422">
    <property type="component" value="Unassembled WGS sequence"/>
</dbReference>
<sequence length="197" mass="22988">MNDLKKVVEDNMGLVGDISKRYSKCSNYGYDDIFQVGCIGLIKAARNFDIHKGYKFSTYAYIKIKGEILLFLRSRIKFFDSDNNAFKQISDVHKITYPLSLDYVINDSSVKKQVVFSEIISDNFNLEEYISLRLDIKNCIDKLPQMYQKILVLKSEGFKQREIAQIIGISQNSVSRYYRNACRKVRKYLSDYICNIM</sequence>
<reference evidence="6" key="1">
    <citation type="submission" date="2021-11" db="EMBL/GenBank/DDBJ databases">
        <authorList>
            <person name="Qingchun L."/>
            <person name="Dong Z."/>
            <person name="Zongwei Q."/>
            <person name="Jia Z."/>
            <person name="Duotao L."/>
        </authorList>
    </citation>
    <scope>NUCLEOTIDE SEQUENCE</scope>
    <source>
        <strain evidence="6">WLY-B-L2</strain>
    </source>
</reference>
<dbReference type="InterPro" id="IPR014284">
    <property type="entry name" value="RNA_pol_sigma-70_dom"/>
</dbReference>
<feature type="domain" description="RNA polymerase sigma-70" evidence="5">
    <location>
        <begin position="32"/>
        <end position="45"/>
    </location>
</feature>
<comment type="caution">
    <text evidence="6">The sequence shown here is derived from an EMBL/GenBank/DDBJ whole genome shotgun (WGS) entry which is preliminary data.</text>
</comment>
<dbReference type="SUPFAM" id="SSF88946">
    <property type="entry name" value="Sigma2 domain of RNA polymerase sigma factors"/>
    <property type="match status" value="1"/>
</dbReference>
<dbReference type="Gene3D" id="1.20.140.160">
    <property type="match status" value="1"/>
</dbReference>
<evidence type="ECO:0000313" key="7">
    <source>
        <dbReference type="Proteomes" id="UP001165422"/>
    </source>
</evidence>
<dbReference type="PANTHER" id="PTHR30603:SF17">
    <property type="entry name" value="RNA POLYMERASE SIGMA-G FACTOR"/>
    <property type="match status" value="1"/>
</dbReference>
<dbReference type="InterPro" id="IPR007627">
    <property type="entry name" value="RNA_pol_sigma70_r2"/>
</dbReference>
<proteinExistence type="predicted"/>
<dbReference type="EMBL" id="JAJJPB010000035">
    <property type="protein sequence ID" value="MCC9296519.1"/>
    <property type="molecule type" value="Genomic_DNA"/>
</dbReference>
<keyword evidence="4" id="KW-0804">Transcription</keyword>
<dbReference type="SUPFAM" id="SSF88659">
    <property type="entry name" value="Sigma3 and sigma4 domains of RNA polymerase sigma factors"/>
    <property type="match status" value="1"/>
</dbReference>
<protein>
    <submittedName>
        <fullName evidence="6">Sigma-70 family RNA polymerase sigma factor</fullName>
    </submittedName>
</protein>
<dbReference type="Gene3D" id="1.10.1740.10">
    <property type="match status" value="1"/>
</dbReference>
<keyword evidence="3" id="KW-0238">DNA-binding</keyword>
<dbReference type="InterPro" id="IPR013324">
    <property type="entry name" value="RNA_pol_sigma_r3/r4-like"/>
</dbReference>
<keyword evidence="7" id="KW-1185">Reference proteome</keyword>
<evidence type="ECO:0000259" key="5">
    <source>
        <dbReference type="PROSITE" id="PS00715"/>
    </source>
</evidence>
<name>A0ABS8NBI3_9CLOT</name>
<dbReference type="RefSeq" id="WP_229982043.1">
    <property type="nucleotide sequence ID" value="NZ_JAJJPB010000035.1"/>
</dbReference>
<evidence type="ECO:0000256" key="1">
    <source>
        <dbReference type="ARBA" id="ARBA00023015"/>
    </source>
</evidence>
<dbReference type="InterPro" id="IPR013249">
    <property type="entry name" value="RNA_pol_sigma70_r4_t2"/>
</dbReference>
<dbReference type="CDD" id="cd06171">
    <property type="entry name" value="Sigma70_r4"/>
    <property type="match status" value="1"/>
</dbReference>
<dbReference type="InterPro" id="IPR050239">
    <property type="entry name" value="Sigma-70_RNA_pol_init_factors"/>
</dbReference>
<gene>
    <name evidence="6" type="ORF">LN736_16870</name>
</gene>